<dbReference type="PANTHER" id="PTHR31716">
    <property type="entry name" value="PROTEIN FMC1 HOMOLOG"/>
    <property type="match status" value="1"/>
</dbReference>
<evidence type="ECO:0000256" key="1">
    <source>
        <dbReference type="ARBA" id="ARBA00009058"/>
    </source>
</evidence>
<comment type="similarity">
    <text evidence="1">Belongs to the FMC1 family.</text>
</comment>
<sequence length="107" mass="12573">MASITTKPALVTLRQVLSELRKQGSTKKLTENQMARYVLSQYRKHQTTDQQLCKAADEMHYKAKTYFEYLHFTRKYKEINSEFKGKGERSVEETARMVGFKLPHDPK</sequence>
<organism evidence="3 4">
    <name type="scientific">Vanessa tameamea</name>
    <name type="common">Kamehameha butterfly</name>
    <dbReference type="NCBI Taxonomy" id="334116"/>
    <lineage>
        <taxon>Eukaryota</taxon>
        <taxon>Metazoa</taxon>
        <taxon>Ecdysozoa</taxon>
        <taxon>Arthropoda</taxon>
        <taxon>Hexapoda</taxon>
        <taxon>Insecta</taxon>
        <taxon>Pterygota</taxon>
        <taxon>Neoptera</taxon>
        <taxon>Endopterygota</taxon>
        <taxon>Lepidoptera</taxon>
        <taxon>Glossata</taxon>
        <taxon>Ditrysia</taxon>
        <taxon>Papilionoidea</taxon>
        <taxon>Nymphalidae</taxon>
        <taxon>Nymphalinae</taxon>
        <taxon>Vanessa</taxon>
    </lineage>
</organism>
<dbReference type="InterPro" id="IPR037667">
    <property type="entry name" value="FMC1_homologue"/>
</dbReference>
<dbReference type="Proteomes" id="UP001652626">
    <property type="component" value="Chromosome 11"/>
</dbReference>
<dbReference type="CDD" id="cd20271">
    <property type="entry name" value="Complex1_LYR_FMC1"/>
    <property type="match status" value="1"/>
</dbReference>
<protein>
    <recommendedName>
        <fullName evidence="2">Protein FMC1 homolog</fullName>
    </recommendedName>
</protein>
<proteinExistence type="inferred from homology"/>
<name>A0ABM4ALR1_VANTA</name>
<dbReference type="GeneID" id="135193288"/>
<keyword evidence="3" id="KW-1185">Reference proteome</keyword>
<evidence type="ECO:0000313" key="3">
    <source>
        <dbReference type="Proteomes" id="UP001652626"/>
    </source>
</evidence>
<evidence type="ECO:0000313" key="4">
    <source>
        <dbReference type="RefSeq" id="XP_064072245.1"/>
    </source>
</evidence>
<dbReference type="RefSeq" id="XP_064072245.1">
    <property type="nucleotide sequence ID" value="XM_064216175.1"/>
</dbReference>
<gene>
    <name evidence="4" type="primary">LOC135193288</name>
</gene>
<evidence type="ECO:0000256" key="2">
    <source>
        <dbReference type="ARBA" id="ARBA00013846"/>
    </source>
</evidence>
<reference evidence="4" key="1">
    <citation type="submission" date="2025-08" db="UniProtKB">
        <authorList>
            <consortium name="RefSeq"/>
        </authorList>
    </citation>
    <scope>IDENTIFICATION</scope>
    <source>
        <tissue evidence="4">Whole body</tissue>
    </source>
</reference>
<dbReference type="PANTHER" id="PTHR31716:SF1">
    <property type="entry name" value="PROTEIN FMC1 HOMOLOG"/>
    <property type="match status" value="1"/>
</dbReference>
<accession>A0ABM4ALR1</accession>